<dbReference type="AlphaFoldDB" id="A0A2U1ASQ8"/>
<name>A0A2U1ASQ8_9BACT</name>
<accession>A0A2U1ASQ8</accession>
<dbReference type="OrthoDB" id="3725739at2"/>
<dbReference type="EMBL" id="QEKI01000011">
    <property type="protein sequence ID" value="PVY39438.1"/>
    <property type="molecule type" value="Genomic_DNA"/>
</dbReference>
<dbReference type="InterPro" id="IPR008497">
    <property type="entry name" value="DUF779"/>
</dbReference>
<gene>
    <name evidence="1" type="ORF">C8E01_11145</name>
</gene>
<reference evidence="1 2" key="1">
    <citation type="submission" date="2018-04" db="EMBL/GenBank/DDBJ databases">
        <title>Genomic Encyclopedia of Type Strains, Phase IV (KMG-IV): sequencing the most valuable type-strain genomes for metagenomic binning, comparative biology and taxonomic classification.</title>
        <authorList>
            <person name="Goeker M."/>
        </authorList>
    </citation>
    <scope>NUCLEOTIDE SEQUENCE [LARGE SCALE GENOMIC DNA]</scope>
    <source>
        <strain evidence="1 2">DSM 100231</strain>
    </source>
</reference>
<evidence type="ECO:0000313" key="1">
    <source>
        <dbReference type="EMBL" id="PVY39438.1"/>
    </source>
</evidence>
<dbReference type="PIRSF" id="PIRSF009151">
    <property type="entry name" value="DUF779"/>
    <property type="match status" value="1"/>
</dbReference>
<proteinExistence type="predicted"/>
<dbReference type="RefSeq" id="WP_116544313.1">
    <property type="nucleotide sequence ID" value="NZ_QEKI01000011.1"/>
</dbReference>
<evidence type="ECO:0008006" key="3">
    <source>
        <dbReference type="Google" id="ProtNLM"/>
    </source>
</evidence>
<comment type="caution">
    <text evidence="1">The sequence shown here is derived from an EMBL/GenBank/DDBJ whole genome shotgun (WGS) entry which is preliminary data.</text>
</comment>
<dbReference type="Proteomes" id="UP000245466">
    <property type="component" value="Unassembled WGS sequence"/>
</dbReference>
<sequence>MEKILVTEKAKEVISQLKERYGELMFYMSGGCCEGSQPMCYEKGEYKTGSSDVLFGEVEGYEFYLSEEQNQYYEYSQMLLDAAPGMGGGFSLGSVLGMAFSITTHTLIEKEDAEVV</sequence>
<organism evidence="1 2">
    <name type="scientific">Pontibacter virosus</name>
    <dbReference type="NCBI Taxonomy" id="1765052"/>
    <lineage>
        <taxon>Bacteria</taxon>
        <taxon>Pseudomonadati</taxon>
        <taxon>Bacteroidota</taxon>
        <taxon>Cytophagia</taxon>
        <taxon>Cytophagales</taxon>
        <taxon>Hymenobacteraceae</taxon>
        <taxon>Pontibacter</taxon>
    </lineage>
</organism>
<dbReference type="Pfam" id="PF05610">
    <property type="entry name" value="DUF779"/>
    <property type="match status" value="1"/>
</dbReference>
<evidence type="ECO:0000313" key="2">
    <source>
        <dbReference type="Proteomes" id="UP000245466"/>
    </source>
</evidence>
<keyword evidence="2" id="KW-1185">Reference proteome</keyword>
<protein>
    <recommendedName>
        <fullName evidence="3">DUF779 domain-containing protein</fullName>
    </recommendedName>
</protein>